<dbReference type="EMBL" id="CACRTV010000057">
    <property type="protein sequence ID" value="VYU46051.1"/>
    <property type="molecule type" value="Genomic_DNA"/>
</dbReference>
<reference evidence="1" key="1">
    <citation type="submission" date="2019-11" db="EMBL/GenBank/DDBJ databases">
        <authorList>
            <person name="Feng L."/>
        </authorList>
    </citation>
    <scope>NUCLEOTIDE SEQUENCE</scope>
    <source>
        <strain evidence="1">CParaputrificumLFYP93</strain>
    </source>
</reference>
<organism evidence="1">
    <name type="scientific">Clostridium paraputrificum</name>
    <dbReference type="NCBI Taxonomy" id="29363"/>
    <lineage>
        <taxon>Bacteria</taxon>
        <taxon>Bacillati</taxon>
        <taxon>Bacillota</taxon>
        <taxon>Clostridia</taxon>
        <taxon>Eubacteriales</taxon>
        <taxon>Clostridiaceae</taxon>
        <taxon>Clostridium</taxon>
    </lineage>
</organism>
<accession>A0A6N3F269</accession>
<dbReference type="AlphaFoldDB" id="A0A6N3F269"/>
<sequence>MNKEQKFIEKMNSLTRPVTPIEGIICVFYKLTKDEFLNLPLGKIQNMHLYLDNQCKVSTTKGIEYYCIKTLVPNYLELEPKSYEIVIENNSLGIYQGLTKVDACIAMFRANKELSLSWFNIMYLTYKGCPIIFHEIEN</sequence>
<gene>
    <name evidence="1" type="ORF">CPLFYP93_02354</name>
</gene>
<name>A0A6N3F269_9CLOT</name>
<evidence type="ECO:0000313" key="1">
    <source>
        <dbReference type="EMBL" id="VYU46051.1"/>
    </source>
</evidence>
<dbReference type="RefSeq" id="WP_156561723.1">
    <property type="nucleotide sequence ID" value="NZ_CACRTV010000057.1"/>
</dbReference>
<proteinExistence type="predicted"/>
<protein>
    <submittedName>
        <fullName evidence="1">Uncharacterized protein</fullName>
    </submittedName>
</protein>